<comment type="caution">
    <text evidence="5">The sequence shown here is derived from an EMBL/GenBank/DDBJ whole genome shotgun (WGS) entry which is preliminary data.</text>
</comment>
<dbReference type="InterPro" id="IPR004875">
    <property type="entry name" value="DDE_SF_endonuclease_dom"/>
</dbReference>
<comment type="subcellular location">
    <subcellularLocation>
        <location evidence="1">Nucleus</location>
    </subcellularLocation>
</comment>
<dbReference type="AlphaFoldDB" id="A0AAV8VAH8"/>
<feature type="domain" description="HTH psq-type" evidence="4">
    <location>
        <begin position="35"/>
        <end position="69"/>
    </location>
</feature>
<dbReference type="InterPro" id="IPR050863">
    <property type="entry name" value="CenT-Element_Derived"/>
</dbReference>
<feature type="domain" description="DDE-1" evidence="3">
    <location>
        <begin position="221"/>
        <end position="356"/>
    </location>
</feature>
<feature type="region of interest" description="Disordered" evidence="2">
    <location>
        <begin position="430"/>
        <end position="449"/>
    </location>
</feature>
<dbReference type="SUPFAM" id="SSF46689">
    <property type="entry name" value="Homeodomain-like"/>
    <property type="match status" value="1"/>
</dbReference>
<feature type="compositionally biased region" description="Acidic residues" evidence="2">
    <location>
        <begin position="477"/>
        <end position="491"/>
    </location>
</feature>
<dbReference type="Gene3D" id="1.10.10.60">
    <property type="entry name" value="Homeodomain-like"/>
    <property type="match status" value="1"/>
</dbReference>
<feature type="region of interest" description="Disordered" evidence="2">
    <location>
        <begin position="476"/>
        <end position="513"/>
    </location>
</feature>
<sequence length="786" mass="89116">MKEYNDTRYLDVIMPRNYRKQLGPRQNRNYDPVYLERAIAAVRRGTLSIRTASEQYAIPYTTLHRWVNNNNLLAYGRPPALENLEEEKLVKVLLICAEWGFPMKSFDIRYIVQQYLNKSGKREKRFSDNLPGLDWFKSFMARHPNLTIKFAENTKRVRAAVTYEVVETYFSNLKQSLKDVPSANVLNYDETNFADDPGAVKVVVKRGIKHAHRIMDTSKSSTSVMFAISGDGNLLPPYVVYKAKHLYPGWTEGGFPNSRYNRTVSGWFDANTFEDWFVTTALPYFRNLDGPKLIIGDNLCSHLTISVIQECEKNNIRFVLLPPNSTHLLQPLDVAYFRPFKRSWRSILEKWKLKNRGVLPKTVFPTLQSIEAVGAKSTANILAGFKACGIVPFNPDTVLQKMVRLRPQEGQERVMETSWTEAIVSHLSDLRSGSNDAAPKRGKRLTVPSGQSIAASDLLPELIEPEDIIEISGEGGNESEELMETEEDNTSEDQSAQTSSENLPSVSHGKVDQNLNKFRNGDFVIVKFKTNKRDRLYAANILSQNENEYTVNTLRKKDTSKQTFFVNPNVPDIVTVEESQIVKKIYGHAAIMPKKCRKKLTFRKGESRKTKSIRTPANPTKKSESDQNLPVQHQNVPGTSVNPDPPRKTQKPPNPLKGKTRIGYYSSEVQQKADSKPECRDGPVFFSVTQHIVQGMVAERAQRGTCQVEPGSLLEKFLKLYPSDRDLAEAGPSNATEQVICTDGPCNSNITVFPRTHLTECVKIFKVFDYKKHILPLIITSTWINL</sequence>
<evidence type="ECO:0000256" key="1">
    <source>
        <dbReference type="ARBA" id="ARBA00004123"/>
    </source>
</evidence>
<dbReference type="GO" id="GO:0005634">
    <property type="term" value="C:nucleus"/>
    <property type="evidence" value="ECO:0007669"/>
    <property type="project" value="UniProtKB-SubCell"/>
</dbReference>
<evidence type="ECO:0000313" key="6">
    <source>
        <dbReference type="Proteomes" id="UP001159042"/>
    </source>
</evidence>
<dbReference type="Pfam" id="PF05225">
    <property type="entry name" value="HTH_psq"/>
    <property type="match status" value="1"/>
</dbReference>
<evidence type="ECO:0000256" key="2">
    <source>
        <dbReference type="SAM" id="MobiDB-lite"/>
    </source>
</evidence>
<organism evidence="5 6">
    <name type="scientific">Exocentrus adspersus</name>
    <dbReference type="NCBI Taxonomy" id="1586481"/>
    <lineage>
        <taxon>Eukaryota</taxon>
        <taxon>Metazoa</taxon>
        <taxon>Ecdysozoa</taxon>
        <taxon>Arthropoda</taxon>
        <taxon>Hexapoda</taxon>
        <taxon>Insecta</taxon>
        <taxon>Pterygota</taxon>
        <taxon>Neoptera</taxon>
        <taxon>Endopterygota</taxon>
        <taxon>Coleoptera</taxon>
        <taxon>Polyphaga</taxon>
        <taxon>Cucujiformia</taxon>
        <taxon>Chrysomeloidea</taxon>
        <taxon>Cerambycidae</taxon>
        <taxon>Lamiinae</taxon>
        <taxon>Acanthocinini</taxon>
        <taxon>Exocentrus</taxon>
    </lineage>
</organism>
<dbReference type="Pfam" id="PF03184">
    <property type="entry name" value="DDE_1"/>
    <property type="match status" value="1"/>
</dbReference>
<dbReference type="PANTHER" id="PTHR19303:SF74">
    <property type="entry name" value="POGO TRANSPOSABLE ELEMENT WITH KRAB DOMAIN"/>
    <property type="match status" value="1"/>
</dbReference>
<dbReference type="InterPro" id="IPR036397">
    <property type="entry name" value="RNaseH_sf"/>
</dbReference>
<dbReference type="Gene3D" id="3.30.420.10">
    <property type="entry name" value="Ribonuclease H-like superfamily/Ribonuclease H"/>
    <property type="match status" value="1"/>
</dbReference>
<evidence type="ECO:0008006" key="7">
    <source>
        <dbReference type="Google" id="ProtNLM"/>
    </source>
</evidence>
<evidence type="ECO:0000259" key="4">
    <source>
        <dbReference type="Pfam" id="PF05225"/>
    </source>
</evidence>
<dbReference type="GO" id="GO:0003677">
    <property type="term" value="F:DNA binding"/>
    <property type="evidence" value="ECO:0007669"/>
    <property type="project" value="InterPro"/>
</dbReference>
<dbReference type="InterPro" id="IPR009057">
    <property type="entry name" value="Homeodomain-like_sf"/>
</dbReference>
<proteinExistence type="predicted"/>
<dbReference type="EMBL" id="JANEYG010000215">
    <property type="protein sequence ID" value="KAJ8911134.1"/>
    <property type="molecule type" value="Genomic_DNA"/>
</dbReference>
<feature type="compositionally biased region" description="Polar residues" evidence="2">
    <location>
        <begin position="613"/>
        <end position="642"/>
    </location>
</feature>
<feature type="compositionally biased region" description="Polar residues" evidence="2">
    <location>
        <begin position="493"/>
        <end position="505"/>
    </location>
</feature>
<reference evidence="5 6" key="1">
    <citation type="journal article" date="2023" name="Insect Mol. Biol.">
        <title>Genome sequencing provides insights into the evolution of gene families encoding plant cell wall-degrading enzymes in longhorned beetles.</title>
        <authorList>
            <person name="Shin N.R."/>
            <person name="Okamura Y."/>
            <person name="Kirsch R."/>
            <person name="Pauchet Y."/>
        </authorList>
    </citation>
    <scope>NUCLEOTIDE SEQUENCE [LARGE SCALE GENOMIC DNA]</scope>
    <source>
        <strain evidence="5">EAD_L_NR</strain>
    </source>
</reference>
<evidence type="ECO:0000259" key="3">
    <source>
        <dbReference type="Pfam" id="PF03184"/>
    </source>
</evidence>
<keyword evidence="6" id="KW-1185">Reference proteome</keyword>
<dbReference type="PANTHER" id="PTHR19303">
    <property type="entry name" value="TRANSPOSON"/>
    <property type="match status" value="1"/>
</dbReference>
<gene>
    <name evidence="5" type="ORF">NQ315_003310</name>
</gene>
<name>A0AAV8VAH8_9CUCU</name>
<dbReference type="InterPro" id="IPR007889">
    <property type="entry name" value="HTH_Psq"/>
</dbReference>
<feature type="region of interest" description="Disordered" evidence="2">
    <location>
        <begin position="599"/>
        <end position="662"/>
    </location>
</feature>
<protein>
    <recommendedName>
        <fullName evidence="7">DDE-1 domain-containing protein</fullName>
    </recommendedName>
</protein>
<dbReference type="Proteomes" id="UP001159042">
    <property type="component" value="Unassembled WGS sequence"/>
</dbReference>
<accession>A0AAV8VAH8</accession>
<evidence type="ECO:0000313" key="5">
    <source>
        <dbReference type="EMBL" id="KAJ8911134.1"/>
    </source>
</evidence>